<protein>
    <submittedName>
        <fullName evidence="1">Uncharacterized protein</fullName>
    </submittedName>
</protein>
<organism evidence="1 2">
    <name type="scientific">Roseofilum capinflatum BLCC-M114</name>
    <dbReference type="NCBI Taxonomy" id="3022440"/>
    <lineage>
        <taxon>Bacteria</taxon>
        <taxon>Bacillati</taxon>
        <taxon>Cyanobacteriota</taxon>
        <taxon>Cyanophyceae</taxon>
        <taxon>Desertifilales</taxon>
        <taxon>Desertifilaceae</taxon>
        <taxon>Roseofilum</taxon>
        <taxon>Roseofilum capinflatum</taxon>
    </lineage>
</organism>
<reference evidence="1 2" key="1">
    <citation type="submission" date="2023-01" db="EMBL/GenBank/DDBJ databases">
        <title>Novel diversity within Roseofilum (Cyanobacteria; Desertifilaceae) from marine benthic mats with descriptions of four novel species.</title>
        <authorList>
            <person name="Wang Y."/>
            <person name="Berthold D.E."/>
            <person name="Hu J."/>
            <person name="Lefler F.W."/>
            <person name="Laughinghouse H.D. IV."/>
        </authorList>
    </citation>
    <scope>NUCLEOTIDE SEQUENCE [LARGE SCALE GENOMIC DNA]</scope>
    <source>
        <strain evidence="1 2">BLCC-M114</strain>
    </source>
</reference>
<gene>
    <name evidence="1" type="ORF">PMG25_03645</name>
</gene>
<evidence type="ECO:0000313" key="2">
    <source>
        <dbReference type="Proteomes" id="UP001235849"/>
    </source>
</evidence>
<name>A0ABT7B3G9_9CYAN</name>
<accession>A0ABT7B3G9</accession>
<sequence length="42" mass="4635">MSVIHPSQSRCCPSLAFSSVPSDQRPSQWSLLVIDGVVLNRH</sequence>
<proteinExistence type="predicted"/>
<dbReference type="Proteomes" id="UP001235849">
    <property type="component" value="Unassembled WGS sequence"/>
</dbReference>
<dbReference type="EMBL" id="JAQOSO010000013">
    <property type="protein sequence ID" value="MDJ1173179.1"/>
    <property type="molecule type" value="Genomic_DNA"/>
</dbReference>
<evidence type="ECO:0000313" key="1">
    <source>
        <dbReference type="EMBL" id="MDJ1173179.1"/>
    </source>
</evidence>
<keyword evidence="2" id="KW-1185">Reference proteome</keyword>
<comment type="caution">
    <text evidence="1">The sequence shown here is derived from an EMBL/GenBank/DDBJ whole genome shotgun (WGS) entry which is preliminary data.</text>
</comment>
<dbReference type="RefSeq" id="WP_283765551.1">
    <property type="nucleotide sequence ID" value="NZ_JAQOSO010000013.1"/>
</dbReference>